<dbReference type="GO" id="GO:0044183">
    <property type="term" value="F:protein folding chaperone"/>
    <property type="evidence" value="ECO:0007669"/>
    <property type="project" value="InterPro"/>
</dbReference>
<name>A0A221S2Y0_9VIRU</name>
<evidence type="ECO:0000256" key="1">
    <source>
        <dbReference type="ARBA" id="ARBA00023186"/>
    </source>
</evidence>
<dbReference type="EMBL" id="KU970662">
    <property type="protein sequence ID" value="ASN63256.1"/>
    <property type="molecule type" value="Genomic_DNA"/>
</dbReference>
<dbReference type="CDD" id="cd00320">
    <property type="entry name" value="cpn10"/>
    <property type="match status" value="1"/>
</dbReference>
<gene>
    <name evidence="2" type="primary">groES</name>
</gene>
<protein>
    <submittedName>
        <fullName evidence="2">Co-chaperonin GroES</fullName>
    </submittedName>
</protein>
<dbReference type="Gene3D" id="2.30.33.40">
    <property type="entry name" value="GroES chaperonin"/>
    <property type="match status" value="1"/>
</dbReference>
<keyword evidence="1" id="KW-0143">Chaperone</keyword>
<dbReference type="Pfam" id="PF00166">
    <property type="entry name" value="Cpn10"/>
    <property type="match status" value="1"/>
</dbReference>
<sequence>MNEKVAEKTEKSELDKAFVKNEERVLDPSLLNKSLLERMPEPTGWRVLVLPYRGKGVTEGGIQLVKETVDRESLSTVVAYVLKVGPLAYQESDKYGNRPWCKKGDWVLIGRYAGSRFRLEDDNEVRIINDDDVIGTILDPNDIKSL</sequence>
<reference evidence="2" key="1">
    <citation type="submission" date="2016-03" db="EMBL/GenBank/DDBJ databases">
        <title>Novel chaperonins are prevalent in the virioplankton and link to viral biology and ecology.</title>
        <authorList>
            <person name="Marine R.L."/>
            <person name="Nasko D.J."/>
            <person name="Polson S.W."/>
            <person name="Wommack K.E."/>
        </authorList>
    </citation>
    <scope>NUCLEOTIDE SEQUENCE</scope>
</reference>
<dbReference type="InterPro" id="IPR020818">
    <property type="entry name" value="Chaperonin_GroES"/>
</dbReference>
<proteinExistence type="predicted"/>
<dbReference type="InterPro" id="IPR011032">
    <property type="entry name" value="GroES-like_sf"/>
</dbReference>
<dbReference type="InterPro" id="IPR037124">
    <property type="entry name" value="Chaperonin_GroES_sf"/>
</dbReference>
<accession>A0A221S2Y0</accession>
<organism evidence="2">
    <name type="scientific">uncultured virus</name>
    <dbReference type="NCBI Taxonomy" id="340016"/>
    <lineage>
        <taxon>Viruses</taxon>
        <taxon>environmental samples</taxon>
    </lineage>
</organism>
<dbReference type="SMART" id="SM00883">
    <property type="entry name" value="Cpn10"/>
    <property type="match status" value="1"/>
</dbReference>
<dbReference type="SUPFAM" id="SSF50129">
    <property type="entry name" value="GroES-like"/>
    <property type="match status" value="1"/>
</dbReference>
<evidence type="ECO:0000313" key="2">
    <source>
        <dbReference type="EMBL" id="ASN63256.1"/>
    </source>
</evidence>
<dbReference type="GO" id="GO:0005524">
    <property type="term" value="F:ATP binding"/>
    <property type="evidence" value="ECO:0007669"/>
    <property type="project" value="InterPro"/>
</dbReference>